<evidence type="ECO:0000313" key="4">
    <source>
        <dbReference type="Proteomes" id="UP000293863"/>
    </source>
</evidence>
<evidence type="ECO:0000259" key="2">
    <source>
        <dbReference type="Pfam" id="PF00561"/>
    </source>
</evidence>
<comment type="caution">
    <text evidence="3">The sequence shown here is derived from an EMBL/GenBank/DDBJ whole genome shotgun (WGS) entry which is preliminary data.</text>
</comment>
<dbReference type="RefSeq" id="WP_130168455.1">
    <property type="nucleotide sequence ID" value="NZ_SGSQ01000012.1"/>
</dbReference>
<dbReference type="SUPFAM" id="SSF53474">
    <property type="entry name" value="alpha/beta-Hydrolases"/>
    <property type="match status" value="1"/>
</dbReference>
<dbReference type="PANTHER" id="PTHR43798">
    <property type="entry name" value="MONOACYLGLYCEROL LIPASE"/>
    <property type="match status" value="1"/>
</dbReference>
<dbReference type="GO" id="GO:0016787">
    <property type="term" value="F:hydrolase activity"/>
    <property type="evidence" value="ECO:0007669"/>
    <property type="project" value="UniProtKB-KW"/>
</dbReference>
<gene>
    <name evidence="3" type="ORF">EXU28_08900</name>
</gene>
<keyword evidence="4" id="KW-1185">Reference proteome</keyword>
<dbReference type="PANTHER" id="PTHR43798:SF31">
    <property type="entry name" value="AB HYDROLASE SUPERFAMILY PROTEIN YCLE"/>
    <property type="match status" value="1"/>
</dbReference>
<dbReference type="EMBL" id="SGSQ01000012">
    <property type="protein sequence ID" value="RZG46404.1"/>
    <property type="molecule type" value="Genomic_DNA"/>
</dbReference>
<accession>A0A4Q7AG38</accession>
<dbReference type="InterPro" id="IPR050266">
    <property type="entry name" value="AB_hydrolase_sf"/>
</dbReference>
<sequence>MSHLLYGGNVVANDVRLHYLRYGGQGHPLVLIPGITSPAITWGFVAEKLAEYFDVYVLDVRGRGLSSSGDHLQYDTETCVNDILAFVAALELTEYHLVGHSMGARFAIRCASQHPQGLKKIVLIDPPVSGPNRRAYPSQLPWYVDSIQQSIEGMDAEEMKKFCPTWTLEQRQLRAEWLHTCYLPAIVKAFNDFHDVDIHQYIPQISVPALLMVAGKGGVIQADDIDEIQKLNPNISLSHVENAGHMIPWDDEQGFYQAFGDFLDQSII</sequence>
<protein>
    <submittedName>
        <fullName evidence="3">Alpha/beta hydrolase</fullName>
    </submittedName>
</protein>
<evidence type="ECO:0000313" key="3">
    <source>
        <dbReference type="EMBL" id="RZG46404.1"/>
    </source>
</evidence>
<dbReference type="GO" id="GO:0016020">
    <property type="term" value="C:membrane"/>
    <property type="evidence" value="ECO:0007669"/>
    <property type="project" value="TreeGrafter"/>
</dbReference>
<dbReference type="InterPro" id="IPR000073">
    <property type="entry name" value="AB_hydrolase_1"/>
</dbReference>
<keyword evidence="1 3" id="KW-0378">Hydrolase</keyword>
<evidence type="ECO:0000256" key="1">
    <source>
        <dbReference type="ARBA" id="ARBA00022801"/>
    </source>
</evidence>
<dbReference type="Gene3D" id="3.40.50.1820">
    <property type="entry name" value="alpha/beta hydrolase"/>
    <property type="match status" value="1"/>
</dbReference>
<organism evidence="3 4">
    <name type="scientific">Acinetobacter wuhouensis</name>
    <dbReference type="NCBI Taxonomy" id="1879050"/>
    <lineage>
        <taxon>Bacteria</taxon>
        <taxon>Pseudomonadati</taxon>
        <taxon>Pseudomonadota</taxon>
        <taxon>Gammaproteobacteria</taxon>
        <taxon>Moraxellales</taxon>
        <taxon>Moraxellaceae</taxon>
        <taxon>Acinetobacter</taxon>
    </lineage>
</organism>
<feature type="domain" description="AB hydrolase-1" evidence="2">
    <location>
        <begin position="28"/>
        <end position="251"/>
    </location>
</feature>
<reference evidence="3 4" key="1">
    <citation type="submission" date="2019-02" db="EMBL/GenBank/DDBJ databases">
        <title>The Batch Genome Submission of Acinetobacter spp. strains.</title>
        <authorList>
            <person name="Qin J."/>
            <person name="Hu Y."/>
            <person name="Ye H."/>
            <person name="Wei L."/>
            <person name="Feng Y."/>
            <person name="Zong Z."/>
        </authorList>
    </citation>
    <scope>NUCLEOTIDE SEQUENCE [LARGE SCALE GENOMIC DNA]</scope>
    <source>
        <strain evidence="3 4">WCHAW060049</strain>
    </source>
</reference>
<dbReference type="Proteomes" id="UP000293863">
    <property type="component" value="Unassembled WGS sequence"/>
</dbReference>
<name>A0A4Q7AG38_9GAMM</name>
<dbReference type="InterPro" id="IPR029058">
    <property type="entry name" value="AB_hydrolase_fold"/>
</dbReference>
<dbReference type="AlphaFoldDB" id="A0A4Q7AG38"/>
<dbReference type="Pfam" id="PF00561">
    <property type="entry name" value="Abhydrolase_1"/>
    <property type="match status" value="1"/>
</dbReference>
<proteinExistence type="predicted"/>